<feature type="domain" description="SGNH hydrolase-type esterase" evidence="2">
    <location>
        <begin position="9"/>
        <end position="182"/>
    </location>
</feature>
<dbReference type="InterPro" id="IPR013830">
    <property type="entry name" value="SGNH_hydro"/>
</dbReference>
<sequence>MTTYLRYVAIGDSQTEGLGDGDEASGYRGWADRLAEQLADAEPEFTYANLAVRGLQAARIRAGQLGPALALRPDLVSVMAGMNDVVRPGFRPEPVAAEVEAMFAELTDAGAHVLTFTFPDLTRLTPALSALRPRLTDFNGRLREAAARHGVTVVDASGSPVAVDPRMWSADRLHASPAGHARIARAAAEALGLPSSDASWRDPLPPMPPLPAWRRTALDLAWAGSFLGPWAWRRVTGRSSGDGRHAKRPEPAPVRALPAGR</sequence>
<evidence type="ECO:0000313" key="4">
    <source>
        <dbReference type="Proteomes" id="UP000516428"/>
    </source>
</evidence>
<organism evidence="3 4">
    <name type="scientific">Streptomyces xanthii</name>
    <dbReference type="NCBI Taxonomy" id="2768069"/>
    <lineage>
        <taxon>Bacteria</taxon>
        <taxon>Bacillati</taxon>
        <taxon>Actinomycetota</taxon>
        <taxon>Actinomycetes</taxon>
        <taxon>Kitasatosporales</taxon>
        <taxon>Streptomycetaceae</taxon>
        <taxon>Streptomyces</taxon>
    </lineage>
</organism>
<protein>
    <submittedName>
        <fullName evidence="3">SGNH/GDSL hydrolase family protein</fullName>
    </submittedName>
</protein>
<gene>
    <name evidence="3" type="ORF">IAG42_33290</name>
</gene>
<name>A0A7H1BH03_9ACTN</name>
<keyword evidence="3" id="KW-0378">Hydrolase</keyword>
<reference evidence="3 4" key="1">
    <citation type="submission" date="2020-09" db="EMBL/GenBank/DDBJ databases">
        <title>A novel species.</title>
        <authorList>
            <person name="Gao J."/>
        </authorList>
    </citation>
    <scope>NUCLEOTIDE SEQUENCE [LARGE SCALE GENOMIC DNA]</scope>
    <source>
        <strain evidence="3 4">CRXT-Y-14</strain>
    </source>
</reference>
<keyword evidence="4" id="KW-1185">Reference proteome</keyword>
<dbReference type="AlphaFoldDB" id="A0A7H1BH03"/>
<feature type="region of interest" description="Disordered" evidence="1">
    <location>
        <begin position="238"/>
        <end position="261"/>
    </location>
</feature>
<dbReference type="GO" id="GO:0016787">
    <property type="term" value="F:hydrolase activity"/>
    <property type="evidence" value="ECO:0007669"/>
    <property type="project" value="UniProtKB-KW"/>
</dbReference>
<dbReference type="Gene3D" id="3.40.50.1110">
    <property type="entry name" value="SGNH hydrolase"/>
    <property type="match status" value="1"/>
</dbReference>
<dbReference type="PANTHER" id="PTHR43784:SF2">
    <property type="entry name" value="GDSL-LIKE LIPASE_ACYLHYDROLASE, PUTATIVE (AFU_ORTHOLOGUE AFUA_2G00820)-RELATED"/>
    <property type="match status" value="1"/>
</dbReference>
<accession>A0A7H1BH03</accession>
<feature type="compositionally biased region" description="Basic and acidic residues" evidence="1">
    <location>
        <begin position="241"/>
        <end position="250"/>
    </location>
</feature>
<dbReference type="Pfam" id="PF13472">
    <property type="entry name" value="Lipase_GDSL_2"/>
    <property type="match status" value="1"/>
</dbReference>
<dbReference type="Proteomes" id="UP000516428">
    <property type="component" value="Chromosome"/>
</dbReference>
<evidence type="ECO:0000313" key="3">
    <source>
        <dbReference type="EMBL" id="QNS08008.1"/>
    </source>
</evidence>
<dbReference type="PANTHER" id="PTHR43784">
    <property type="entry name" value="GDSL-LIKE LIPASE/ACYLHYDROLASE, PUTATIVE (AFU_ORTHOLOGUE AFUA_2G00820)-RELATED"/>
    <property type="match status" value="1"/>
</dbReference>
<dbReference type="InterPro" id="IPR053140">
    <property type="entry name" value="GDSL_Rv0518-like"/>
</dbReference>
<proteinExistence type="predicted"/>
<dbReference type="SUPFAM" id="SSF52266">
    <property type="entry name" value="SGNH hydrolase"/>
    <property type="match status" value="1"/>
</dbReference>
<dbReference type="InterPro" id="IPR036514">
    <property type="entry name" value="SGNH_hydro_sf"/>
</dbReference>
<dbReference type="CDD" id="cd01832">
    <property type="entry name" value="SGNH_hydrolase_like_1"/>
    <property type="match status" value="1"/>
</dbReference>
<evidence type="ECO:0000256" key="1">
    <source>
        <dbReference type="SAM" id="MobiDB-lite"/>
    </source>
</evidence>
<dbReference type="EMBL" id="CP061281">
    <property type="protein sequence ID" value="QNS08008.1"/>
    <property type="molecule type" value="Genomic_DNA"/>
</dbReference>
<evidence type="ECO:0000259" key="2">
    <source>
        <dbReference type="Pfam" id="PF13472"/>
    </source>
</evidence>
<dbReference type="RefSeq" id="WP_188340669.1">
    <property type="nucleotide sequence ID" value="NZ_CP061281.1"/>
</dbReference>
<dbReference type="KEGG" id="sxn:IAG42_33290"/>